<sequence length="70" mass="8167">MASSKEKPAHGERWLLTRKTWRYMADAGRRLIPEGWSPEHGAAGIHQIEQNFQAVCKKEKSFLPWPKKKH</sequence>
<organism evidence="1 2">
    <name type="scientific">Amphibalanus amphitrite</name>
    <name type="common">Striped barnacle</name>
    <name type="synonym">Balanus amphitrite</name>
    <dbReference type="NCBI Taxonomy" id="1232801"/>
    <lineage>
        <taxon>Eukaryota</taxon>
        <taxon>Metazoa</taxon>
        <taxon>Ecdysozoa</taxon>
        <taxon>Arthropoda</taxon>
        <taxon>Crustacea</taxon>
        <taxon>Multicrustacea</taxon>
        <taxon>Cirripedia</taxon>
        <taxon>Thoracica</taxon>
        <taxon>Thoracicalcarea</taxon>
        <taxon>Balanomorpha</taxon>
        <taxon>Balanoidea</taxon>
        <taxon>Balanidae</taxon>
        <taxon>Amphibalaninae</taxon>
        <taxon>Amphibalanus</taxon>
    </lineage>
</organism>
<keyword evidence="2" id="KW-1185">Reference proteome</keyword>
<reference evidence="1 2" key="1">
    <citation type="submission" date="2019-07" db="EMBL/GenBank/DDBJ databases">
        <title>Draft genome assembly of a fouling barnacle, Amphibalanus amphitrite (Darwin, 1854): The first reference genome for Thecostraca.</title>
        <authorList>
            <person name="Kim W."/>
        </authorList>
    </citation>
    <scope>NUCLEOTIDE SEQUENCE [LARGE SCALE GENOMIC DNA]</scope>
    <source>
        <strain evidence="1">SNU_AA5</strain>
        <tissue evidence="1">Soma without cirri and trophi</tissue>
    </source>
</reference>
<evidence type="ECO:0000313" key="1">
    <source>
        <dbReference type="EMBL" id="KAF0300785.1"/>
    </source>
</evidence>
<dbReference type="EMBL" id="VIIS01001234">
    <property type="protein sequence ID" value="KAF0300785.1"/>
    <property type="molecule type" value="Genomic_DNA"/>
</dbReference>
<name>A0A6A4W2Y8_AMPAM</name>
<dbReference type="OrthoDB" id="6381823at2759"/>
<gene>
    <name evidence="1" type="ORF">FJT64_026784</name>
</gene>
<proteinExistence type="predicted"/>
<protein>
    <submittedName>
        <fullName evidence="1">Uncharacterized protein</fullName>
    </submittedName>
</protein>
<comment type="caution">
    <text evidence="1">The sequence shown here is derived from an EMBL/GenBank/DDBJ whole genome shotgun (WGS) entry which is preliminary data.</text>
</comment>
<dbReference type="AlphaFoldDB" id="A0A6A4W2Y8"/>
<accession>A0A6A4W2Y8</accession>
<evidence type="ECO:0000313" key="2">
    <source>
        <dbReference type="Proteomes" id="UP000440578"/>
    </source>
</evidence>
<dbReference type="Proteomes" id="UP000440578">
    <property type="component" value="Unassembled WGS sequence"/>
</dbReference>